<reference evidence="1" key="1">
    <citation type="journal article" date="2014" name="Front. Microbiol.">
        <title>High frequency of phylogenetically diverse reductive dehalogenase-homologous genes in deep subseafloor sedimentary metagenomes.</title>
        <authorList>
            <person name="Kawai M."/>
            <person name="Futagami T."/>
            <person name="Toyoda A."/>
            <person name="Takaki Y."/>
            <person name="Nishi S."/>
            <person name="Hori S."/>
            <person name="Arai W."/>
            <person name="Tsubouchi T."/>
            <person name="Morono Y."/>
            <person name="Uchiyama I."/>
            <person name="Ito T."/>
            <person name="Fujiyama A."/>
            <person name="Inagaki F."/>
            <person name="Takami H."/>
        </authorList>
    </citation>
    <scope>NUCLEOTIDE SEQUENCE</scope>
    <source>
        <strain evidence="1">Expedition CK06-06</strain>
    </source>
</reference>
<dbReference type="AlphaFoldDB" id="X1E9H7"/>
<proteinExistence type="predicted"/>
<dbReference type="EMBL" id="BART01032704">
    <property type="protein sequence ID" value="GAH13814.1"/>
    <property type="molecule type" value="Genomic_DNA"/>
</dbReference>
<evidence type="ECO:0000313" key="1">
    <source>
        <dbReference type="EMBL" id="GAH13814.1"/>
    </source>
</evidence>
<evidence type="ECO:0008006" key="2">
    <source>
        <dbReference type="Google" id="ProtNLM"/>
    </source>
</evidence>
<sequence>ATIYKATTEAVAIAFDAGNIKPVAIAIKQKYPDLEIVIAADNDQFKTINTGIEKAKEAALSAGCNYVFPKFRDTDTKPTDFNDLMALEGIEEVISQLSKANAVKNNLKSDKFGEIKPLQRELPEPEPFPIEALGEVLGGAAKNMTNTIKAPIAICGQSVLAAATLAVQAYANLEIDGRVDCFKLVIICGYDNF</sequence>
<name>X1E9H7_9ZZZZ</name>
<feature type="non-terminal residue" evidence="1">
    <location>
        <position position="1"/>
    </location>
</feature>
<organism evidence="1">
    <name type="scientific">marine sediment metagenome</name>
    <dbReference type="NCBI Taxonomy" id="412755"/>
    <lineage>
        <taxon>unclassified sequences</taxon>
        <taxon>metagenomes</taxon>
        <taxon>ecological metagenomes</taxon>
    </lineage>
</organism>
<accession>X1E9H7</accession>
<comment type="caution">
    <text evidence="1">The sequence shown here is derived from an EMBL/GenBank/DDBJ whole genome shotgun (WGS) entry which is preliminary data.</text>
</comment>
<gene>
    <name evidence="1" type="ORF">S01H4_56440</name>
</gene>
<protein>
    <recommendedName>
        <fullName evidence="2">Toprim domain-containing protein</fullName>
    </recommendedName>
</protein>